<dbReference type="SUPFAM" id="SSF81665">
    <property type="entry name" value="Calcium ATPase, transmembrane domain M"/>
    <property type="match status" value="1"/>
</dbReference>
<evidence type="ECO:0000256" key="7">
    <source>
        <dbReference type="ARBA" id="ARBA00022723"/>
    </source>
</evidence>
<dbReference type="PANTHER" id="PTHR24092">
    <property type="entry name" value="PROBABLE PHOSPHOLIPID-TRANSPORTING ATPASE"/>
    <property type="match status" value="1"/>
</dbReference>
<evidence type="ECO:0000256" key="18">
    <source>
        <dbReference type="PIRSR" id="PIRSR606539-3"/>
    </source>
</evidence>
<accession>A0A1I7ST09</accession>
<evidence type="ECO:0000256" key="8">
    <source>
        <dbReference type="ARBA" id="ARBA00022741"/>
    </source>
</evidence>
<dbReference type="GO" id="GO:0000287">
    <property type="term" value="F:magnesium ion binding"/>
    <property type="evidence" value="ECO:0007669"/>
    <property type="project" value="UniProtKB-UniRule"/>
</dbReference>
<evidence type="ECO:0000313" key="24">
    <source>
        <dbReference type="WBParaSite" id="BXY_1617700.1"/>
    </source>
</evidence>
<feature type="active site" description="4-aspartylphosphate intermediate" evidence="16">
    <location>
        <position position="416"/>
    </location>
</feature>
<feature type="binding site" evidence="17">
    <location>
        <position position="796"/>
    </location>
    <ligand>
        <name>ATP</name>
        <dbReference type="ChEBI" id="CHEBI:30616"/>
    </ligand>
</feature>
<keyword evidence="13 19" id="KW-0472">Membrane</keyword>
<comment type="catalytic activity">
    <reaction evidence="15">
        <text>a 1,2-diacyl-sn-glycero-3-phospho-L-serine(out) + ATP + H2O = a 1,2-diacyl-sn-glycero-3-phospho-L-serine(in) + ADP + phosphate + H(+)</text>
        <dbReference type="Rhea" id="RHEA:38567"/>
        <dbReference type="ChEBI" id="CHEBI:15377"/>
        <dbReference type="ChEBI" id="CHEBI:15378"/>
        <dbReference type="ChEBI" id="CHEBI:30616"/>
        <dbReference type="ChEBI" id="CHEBI:43474"/>
        <dbReference type="ChEBI" id="CHEBI:57262"/>
        <dbReference type="ChEBI" id="CHEBI:456216"/>
    </reaction>
    <physiologicalReaction direction="left-to-right" evidence="15">
        <dbReference type="Rhea" id="RHEA:38568"/>
    </physiologicalReaction>
</comment>
<feature type="binding site" evidence="17">
    <location>
        <position position="679"/>
    </location>
    <ligand>
        <name>ATP</name>
        <dbReference type="ChEBI" id="CHEBI:30616"/>
    </ligand>
</feature>
<dbReference type="SUPFAM" id="SSF81653">
    <property type="entry name" value="Calcium ATPase, transduction domain A"/>
    <property type="match status" value="1"/>
</dbReference>
<dbReference type="Pfam" id="PF16212">
    <property type="entry name" value="PhoLip_ATPase_C"/>
    <property type="match status" value="1"/>
</dbReference>
<dbReference type="InterPro" id="IPR036412">
    <property type="entry name" value="HAD-like_sf"/>
</dbReference>
<dbReference type="NCBIfam" id="TIGR01494">
    <property type="entry name" value="ATPase_P-type"/>
    <property type="match status" value="1"/>
</dbReference>
<proteinExistence type="inferred from homology"/>
<dbReference type="FunFam" id="3.40.50.1000:FF:000190">
    <property type="entry name" value="Phospholipid-transporting ATPase"/>
    <property type="match status" value="1"/>
</dbReference>
<dbReference type="GO" id="GO:0016887">
    <property type="term" value="F:ATP hydrolysis activity"/>
    <property type="evidence" value="ECO:0007669"/>
    <property type="project" value="InterPro"/>
</dbReference>
<feature type="binding site" evidence="17">
    <location>
        <position position="767"/>
    </location>
    <ligand>
        <name>ATP</name>
        <dbReference type="ChEBI" id="CHEBI:30616"/>
    </ligand>
</feature>
<dbReference type="Gene3D" id="2.70.150.10">
    <property type="entry name" value="Calcium-transporting ATPase, cytoplasmic transduction domain A"/>
    <property type="match status" value="1"/>
</dbReference>
<organism evidence="23 24">
    <name type="scientific">Bursaphelenchus xylophilus</name>
    <name type="common">Pinewood nematode worm</name>
    <name type="synonym">Aphelenchoides xylophilus</name>
    <dbReference type="NCBI Taxonomy" id="6326"/>
    <lineage>
        <taxon>Eukaryota</taxon>
        <taxon>Metazoa</taxon>
        <taxon>Ecdysozoa</taxon>
        <taxon>Nematoda</taxon>
        <taxon>Chromadorea</taxon>
        <taxon>Rhabditida</taxon>
        <taxon>Tylenchina</taxon>
        <taxon>Tylenchomorpha</taxon>
        <taxon>Aphelenchoidea</taxon>
        <taxon>Aphelenchoididae</taxon>
        <taxon>Bursaphelenchus</taxon>
    </lineage>
</organism>
<keyword evidence="7 18" id="KW-0479">Metal-binding</keyword>
<dbReference type="AlphaFoldDB" id="A0A1I7ST09"/>
<evidence type="ECO:0000259" key="20">
    <source>
        <dbReference type="Pfam" id="PF00122"/>
    </source>
</evidence>
<dbReference type="InterPro" id="IPR008250">
    <property type="entry name" value="ATPase_P-typ_transduc_dom_A_sf"/>
</dbReference>
<dbReference type="PANTHER" id="PTHR24092:SF150">
    <property type="entry name" value="PHOSPHOLIPID-TRANSPORTING ATPASE"/>
    <property type="match status" value="1"/>
</dbReference>
<feature type="binding site" evidence="17">
    <location>
        <position position="773"/>
    </location>
    <ligand>
        <name>ATP</name>
        <dbReference type="ChEBI" id="CHEBI:30616"/>
    </ligand>
</feature>
<dbReference type="InterPro" id="IPR001757">
    <property type="entry name" value="P_typ_ATPase"/>
</dbReference>
<feature type="binding site" evidence="18">
    <location>
        <position position="797"/>
    </location>
    <ligand>
        <name>Mg(2+)</name>
        <dbReference type="ChEBI" id="CHEBI:18420"/>
    </ligand>
</feature>
<evidence type="ECO:0000256" key="19">
    <source>
        <dbReference type="RuleBase" id="RU362033"/>
    </source>
</evidence>
<feature type="binding site" evidence="17">
    <location>
        <position position="498"/>
    </location>
    <ligand>
        <name>ATP</name>
        <dbReference type="ChEBI" id="CHEBI:30616"/>
    </ligand>
</feature>
<feature type="binding site" evidence="17">
    <location>
        <position position="677"/>
    </location>
    <ligand>
        <name>ATP</name>
        <dbReference type="ChEBI" id="CHEBI:30616"/>
    </ligand>
</feature>
<evidence type="ECO:0000256" key="9">
    <source>
        <dbReference type="ARBA" id="ARBA00022840"/>
    </source>
</evidence>
<keyword evidence="9 17" id="KW-0067">ATP-binding</keyword>
<feature type="transmembrane region" description="Helical" evidence="19">
    <location>
        <begin position="966"/>
        <end position="989"/>
    </location>
</feature>
<feature type="transmembrane region" description="Helical" evidence="19">
    <location>
        <begin position="932"/>
        <end position="954"/>
    </location>
</feature>
<dbReference type="CDD" id="cd02073">
    <property type="entry name" value="P-type_ATPase_APLT_Dnf-like"/>
    <property type="match status" value="1"/>
</dbReference>
<dbReference type="InterPro" id="IPR059000">
    <property type="entry name" value="ATPase_P-type_domA"/>
</dbReference>
<evidence type="ECO:0000256" key="10">
    <source>
        <dbReference type="ARBA" id="ARBA00022842"/>
    </source>
</evidence>
<dbReference type="GO" id="GO:0005524">
    <property type="term" value="F:ATP binding"/>
    <property type="evidence" value="ECO:0007669"/>
    <property type="project" value="UniProtKB-UniRule"/>
</dbReference>
<feature type="binding site" evidence="17">
    <location>
        <position position="597"/>
    </location>
    <ligand>
        <name>ATP</name>
        <dbReference type="ChEBI" id="CHEBI:30616"/>
    </ligand>
</feature>
<dbReference type="eggNOG" id="KOG0206">
    <property type="taxonomic scope" value="Eukaryota"/>
</dbReference>
<protein>
    <recommendedName>
        <fullName evidence="19">Phospholipid-transporting ATPase</fullName>
        <ecNumber evidence="19">7.6.2.1</ecNumber>
    </recommendedName>
</protein>
<evidence type="ECO:0000256" key="15">
    <source>
        <dbReference type="ARBA" id="ARBA00051303"/>
    </source>
</evidence>
<feature type="binding site" evidence="17">
    <location>
        <position position="678"/>
    </location>
    <ligand>
        <name>ATP</name>
        <dbReference type="ChEBI" id="CHEBI:30616"/>
    </ligand>
</feature>
<dbReference type="GO" id="GO:0045332">
    <property type="term" value="P:phospholipid translocation"/>
    <property type="evidence" value="ECO:0007669"/>
    <property type="project" value="TreeGrafter"/>
</dbReference>
<evidence type="ECO:0000256" key="3">
    <source>
        <dbReference type="ARBA" id="ARBA00008109"/>
    </source>
</evidence>
<dbReference type="SUPFAM" id="SSF56784">
    <property type="entry name" value="HAD-like"/>
    <property type="match status" value="1"/>
</dbReference>
<evidence type="ECO:0000256" key="14">
    <source>
        <dbReference type="ARBA" id="ARBA00034036"/>
    </source>
</evidence>
<dbReference type="FunFam" id="3.40.1110.10:FF:000087">
    <property type="entry name" value="Phospholipid-transporting ATPase"/>
    <property type="match status" value="1"/>
</dbReference>
<dbReference type="InterPro" id="IPR018303">
    <property type="entry name" value="ATPase_P-typ_P_site"/>
</dbReference>
<dbReference type="InterPro" id="IPR032631">
    <property type="entry name" value="P-type_ATPase_N"/>
</dbReference>
<evidence type="ECO:0000259" key="21">
    <source>
        <dbReference type="Pfam" id="PF16209"/>
    </source>
</evidence>
<dbReference type="Gene3D" id="3.40.1110.10">
    <property type="entry name" value="Calcium-transporting ATPase, cytoplasmic domain N"/>
    <property type="match status" value="1"/>
</dbReference>
<evidence type="ECO:0000313" key="23">
    <source>
        <dbReference type="Proteomes" id="UP000095284"/>
    </source>
</evidence>
<evidence type="ECO:0000256" key="4">
    <source>
        <dbReference type="ARBA" id="ARBA00022475"/>
    </source>
</evidence>
<dbReference type="FunFam" id="2.70.150.10:FF:000021">
    <property type="entry name" value="Phospholipid-transporting ATPase"/>
    <property type="match status" value="1"/>
</dbReference>
<reference evidence="24" key="1">
    <citation type="submission" date="2016-11" db="UniProtKB">
        <authorList>
            <consortium name="WormBaseParasite"/>
        </authorList>
    </citation>
    <scope>IDENTIFICATION</scope>
</reference>
<keyword evidence="10 18" id="KW-0460">Magnesium</keyword>
<feature type="domain" description="P-type ATPase A" evidence="20">
    <location>
        <begin position="144"/>
        <end position="203"/>
    </location>
</feature>
<dbReference type="GO" id="GO:0005802">
    <property type="term" value="C:trans-Golgi network"/>
    <property type="evidence" value="ECO:0007669"/>
    <property type="project" value="TreeGrafter"/>
</dbReference>
<dbReference type="WBParaSite" id="BXY_1617700.1">
    <property type="protein sequence ID" value="BXY_1617700.1"/>
    <property type="gene ID" value="BXY_1617700"/>
</dbReference>
<dbReference type="GO" id="GO:0005886">
    <property type="term" value="C:plasma membrane"/>
    <property type="evidence" value="ECO:0007669"/>
    <property type="project" value="UniProtKB-SubCell"/>
</dbReference>
<feature type="binding site" evidence="17">
    <location>
        <position position="416"/>
    </location>
    <ligand>
        <name>ATP</name>
        <dbReference type="ChEBI" id="CHEBI:30616"/>
    </ligand>
</feature>
<comment type="catalytic activity">
    <reaction evidence="14 19">
        <text>ATP + H2O + phospholipidSide 1 = ADP + phosphate + phospholipidSide 2.</text>
        <dbReference type="EC" id="7.6.2.1"/>
    </reaction>
</comment>
<evidence type="ECO:0000256" key="2">
    <source>
        <dbReference type="ARBA" id="ARBA00004236"/>
    </source>
</evidence>
<evidence type="ECO:0000256" key="17">
    <source>
        <dbReference type="PIRSR" id="PIRSR606539-2"/>
    </source>
</evidence>
<dbReference type="InterPro" id="IPR006539">
    <property type="entry name" value="P-type_ATPase_IV"/>
</dbReference>
<dbReference type="InterPro" id="IPR023214">
    <property type="entry name" value="HAD_sf"/>
</dbReference>
<feature type="binding site" evidence="17">
    <location>
        <position position="417"/>
    </location>
    <ligand>
        <name>ATP</name>
        <dbReference type="ChEBI" id="CHEBI:30616"/>
    </ligand>
</feature>
<dbReference type="Pfam" id="PF00122">
    <property type="entry name" value="E1-E2_ATPase"/>
    <property type="match status" value="1"/>
</dbReference>
<evidence type="ECO:0000259" key="22">
    <source>
        <dbReference type="Pfam" id="PF16212"/>
    </source>
</evidence>
<feature type="transmembrane region" description="Helical" evidence="19">
    <location>
        <begin position="996"/>
        <end position="1020"/>
    </location>
</feature>
<feature type="transmembrane region" description="Helical" evidence="19">
    <location>
        <begin position="347"/>
        <end position="366"/>
    </location>
</feature>
<dbReference type="SFLD" id="SFLDS00003">
    <property type="entry name" value="Haloacid_Dehalogenase"/>
    <property type="match status" value="1"/>
</dbReference>
<dbReference type="SFLD" id="SFLDF00027">
    <property type="entry name" value="p-type_atpase"/>
    <property type="match status" value="1"/>
</dbReference>
<dbReference type="InterPro" id="IPR023298">
    <property type="entry name" value="ATPase_P-typ_TM_dom_sf"/>
</dbReference>
<dbReference type="InterPro" id="IPR032630">
    <property type="entry name" value="P_typ_ATPase_c"/>
</dbReference>
<feature type="transmembrane region" description="Helical" evidence="19">
    <location>
        <begin position="1040"/>
        <end position="1060"/>
    </location>
</feature>
<feature type="transmembrane region" description="Helical" evidence="19">
    <location>
        <begin position="885"/>
        <end position="903"/>
    </location>
</feature>
<evidence type="ECO:0000256" key="1">
    <source>
        <dbReference type="ARBA" id="ARBA00004141"/>
    </source>
</evidence>
<feature type="binding site" evidence="18">
    <location>
        <position position="793"/>
    </location>
    <ligand>
        <name>Mg(2+)</name>
        <dbReference type="ChEBI" id="CHEBI:18420"/>
    </ligand>
</feature>
<dbReference type="Proteomes" id="UP000095284">
    <property type="component" value="Unplaced"/>
</dbReference>
<feature type="domain" description="P-type ATPase C-terminal" evidence="22">
    <location>
        <begin position="819"/>
        <end position="1070"/>
    </location>
</feature>
<feature type="binding site" evidence="18">
    <location>
        <position position="418"/>
    </location>
    <ligand>
        <name>Mg(2+)</name>
        <dbReference type="ChEBI" id="CHEBI:18420"/>
    </ligand>
</feature>
<dbReference type="SUPFAM" id="SSF81660">
    <property type="entry name" value="Metal cation-transporting ATPase, ATP-binding domain N"/>
    <property type="match status" value="1"/>
</dbReference>
<feature type="transmembrane region" description="Helical" evidence="19">
    <location>
        <begin position="307"/>
        <end position="327"/>
    </location>
</feature>
<comment type="cofactor">
    <cofactor evidence="18">
        <name>Mg(2+)</name>
        <dbReference type="ChEBI" id="CHEBI:18420"/>
    </cofactor>
</comment>
<keyword evidence="6 19" id="KW-0812">Transmembrane</keyword>
<keyword evidence="5" id="KW-0597">Phosphoprotein</keyword>
<dbReference type="Pfam" id="PF13246">
    <property type="entry name" value="Cation_ATPase"/>
    <property type="match status" value="1"/>
</dbReference>
<evidence type="ECO:0000256" key="5">
    <source>
        <dbReference type="ARBA" id="ARBA00022553"/>
    </source>
</evidence>
<feature type="binding site" evidence="17">
    <location>
        <position position="539"/>
    </location>
    <ligand>
        <name>ATP</name>
        <dbReference type="ChEBI" id="CHEBI:30616"/>
    </ligand>
</feature>
<evidence type="ECO:0000256" key="12">
    <source>
        <dbReference type="ARBA" id="ARBA00022989"/>
    </source>
</evidence>
<keyword evidence="4" id="KW-1003">Cell membrane</keyword>
<dbReference type="InterPro" id="IPR044492">
    <property type="entry name" value="P_typ_ATPase_HD_dom"/>
</dbReference>
<dbReference type="PROSITE" id="PS00154">
    <property type="entry name" value="ATPASE_E1_E2"/>
    <property type="match status" value="1"/>
</dbReference>
<feature type="binding site" evidence="17">
    <location>
        <position position="797"/>
    </location>
    <ligand>
        <name>ATP</name>
        <dbReference type="ChEBI" id="CHEBI:30616"/>
    </ligand>
</feature>
<dbReference type="EC" id="7.6.2.1" evidence="19"/>
<feature type="binding site" evidence="17">
    <location>
        <position position="418"/>
    </location>
    <ligand>
        <name>ATP</name>
        <dbReference type="ChEBI" id="CHEBI:30616"/>
    </ligand>
</feature>
<sequence length="1233" mass="139018">MNGRLARKLFEDWCHGFWFLNLRDYSVLSQSSGSTTSNMSERTLPRRIIVNSGNQSHKFCSNEISTCKYNAFTFLPRFLLEQFRRYSNVFFLVIALLQQIPDVSPTGRLTTAVPFLIILSLSALKEIFEDIKRRRMDSMVNNYSVFVLRGNEWVETWWRNVAVGEVVKLEAGDAFPADLILLSSSEPQGMAYIETSSLDGETNLKIRQALPSTAHLINIQMVQNFDATIECEPPNRHLNEFTGKISTEDVIRPLSLSQLLLRGSKLKNTKWIIGCVIYTGHDAKLLQNSKTAPLKRSNIDTLTNRRIIVFFVALVLLALISASGAEVYNHWYLKDAEYIPQGSRGNFAYNVLTFFILYNNLIPISLQITLELVRVLQAVYINNDIEMYDPRTDCRANARTSNLNEELGQVKFLMTDKTGTLTQNVMKFKRCSVGGVNYGDDTAESFTDTEILRHFNTNQMSVASPYEFFLAMAVCHTVVPERDSDTGEIIYQASSPDEGALVKGAASQGFVFTKRTPDSVSADVLGNEVTLRLLNVLEFNSDRKRMSVVMKFPDGTIKLYCKGADNVIMERLSPNQDRDAVVVMQDHLMGYAKNGYRTLCFAVREVSESEYQKWNKKYESASLELEDRDKKLAEVAEMIEKDLYLVGASAIEDKLQDFVPETIQSMMQADIRVWMLTGDKRETAINIAQSSALCTKNTRLLILDKAGYDEVLSKLESFIEAAKNFQQMNIEFALVISGGTLQHAMVGEARQQFAALAWLCRAVVCCRMTPMQKAEVVELVRSFGDHIVLAIGDGANDVAMIQAANVGVGITGEEGLRAASASDYSIAQFHFLRRLLLVHGTWNFERSVKVILYSFYKNICLYIIELWFAFFSAFSGQTIFDRWTIALFNVFFTAWSPVIIGLFDRPISARTMMKHSSLYNLFQQRAFSTPRFVLWIVISLWHSLLLFYLSYTFFVHEIVWESGQSGGWLVLGNACYTYVVVTVCLKGLLECDTWTFAILLATFGSIFIWFLFLTVYSFIWPTIPVGADMRGVAWILYTSPVFWMGLVFIPATTLLADYVIRTLQTTFFPSPREIINLKEKGQLRNEIYVETLDNLAPNHYMPVVSNANTPSGSRGGGGLDASGYHSYGSVPGRRRLPLQKSPQLSGFAVYLNSGASVTGDDSREQDPRSVPLVQLEHNGTSELETTTLSRANQRLASAAELENQANYGFAFSQEENGNIRQSELIGHHTCHRV</sequence>
<evidence type="ECO:0000256" key="13">
    <source>
        <dbReference type="ARBA" id="ARBA00023136"/>
    </source>
</evidence>
<feature type="transmembrane region" description="Helical" evidence="19">
    <location>
        <begin position="859"/>
        <end position="879"/>
    </location>
</feature>
<keyword evidence="11 19" id="KW-1278">Translocase</keyword>
<feature type="binding site" evidence="18">
    <location>
        <position position="416"/>
    </location>
    <ligand>
        <name>Mg(2+)</name>
        <dbReference type="ChEBI" id="CHEBI:18420"/>
    </ligand>
</feature>
<name>A0A1I7ST09_BURXY</name>
<keyword evidence="8 17" id="KW-0547">Nucleotide-binding</keyword>
<dbReference type="GO" id="GO:0090556">
    <property type="term" value="F:phosphatidylserine floppase activity"/>
    <property type="evidence" value="ECO:0007669"/>
    <property type="project" value="RHEA"/>
</dbReference>
<evidence type="ECO:0000256" key="16">
    <source>
        <dbReference type="PIRSR" id="PIRSR606539-1"/>
    </source>
</evidence>
<feature type="domain" description="P-type ATPase N-terminal" evidence="21">
    <location>
        <begin position="53"/>
        <end position="111"/>
    </location>
</feature>
<dbReference type="PRINTS" id="PR00119">
    <property type="entry name" value="CATATPASE"/>
</dbReference>
<evidence type="ECO:0000256" key="6">
    <source>
        <dbReference type="ARBA" id="ARBA00022692"/>
    </source>
</evidence>
<dbReference type="InterPro" id="IPR023299">
    <property type="entry name" value="ATPase_P-typ_cyto_dom_N"/>
</dbReference>
<evidence type="ECO:0000256" key="11">
    <source>
        <dbReference type="ARBA" id="ARBA00022967"/>
    </source>
</evidence>
<comment type="subcellular location">
    <subcellularLocation>
        <location evidence="2">Cell membrane</location>
    </subcellularLocation>
    <subcellularLocation>
        <location evidence="1 19">Membrane</location>
        <topology evidence="1 19">Multi-pass membrane protein</topology>
    </subcellularLocation>
</comment>
<dbReference type="Gene3D" id="3.40.50.1000">
    <property type="entry name" value="HAD superfamily/HAD-like"/>
    <property type="match status" value="1"/>
</dbReference>
<dbReference type="Pfam" id="PF16209">
    <property type="entry name" value="PhoLip_ATPase_N"/>
    <property type="match status" value="1"/>
</dbReference>
<dbReference type="NCBIfam" id="TIGR01652">
    <property type="entry name" value="ATPase-Plipid"/>
    <property type="match status" value="1"/>
</dbReference>
<keyword evidence="12 19" id="KW-1133">Transmembrane helix</keyword>
<comment type="similarity">
    <text evidence="3 19">Belongs to the cation transport ATPase (P-type) (TC 3.A.3) family. Type IV subfamily.</text>
</comment>
<dbReference type="SFLD" id="SFLDG00002">
    <property type="entry name" value="C1.7:_P-type_atpase_like"/>
    <property type="match status" value="1"/>
</dbReference>
<feature type="binding site" evidence="17">
    <location>
        <position position="562"/>
    </location>
    <ligand>
        <name>ATP</name>
        <dbReference type="ChEBI" id="CHEBI:30616"/>
    </ligand>
</feature>